<comment type="similarity">
    <text evidence="1">Belongs to the peptidase S13 family.</text>
</comment>
<proteinExistence type="inferred from homology"/>
<feature type="signal peptide" evidence="3">
    <location>
        <begin position="1"/>
        <end position="26"/>
    </location>
</feature>
<feature type="chain" id="PRO_5045929749" evidence="3">
    <location>
        <begin position="27"/>
        <end position="507"/>
    </location>
</feature>
<evidence type="ECO:0000256" key="1">
    <source>
        <dbReference type="ARBA" id="ARBA00006096"/>
    </source>
</evidence>
<dbReference type="InterPro" id="IPR012338">
    <property type="entry name" value="Beta-lactam/transpept-like"/>
</dbReference>
<organism evidence="4 5">
    <name type="scientific">Sporosarcina siberiensis</name>
    <dbReference type="NCBI Taxonomy" id="1365606"/>
    <lineage>
        <taxon>Bacteria</taxon>
        <taxon>Bacillati</taxon>
        <taxon>Bacillota</taxon>
        <taxon>Bacilli</taxon>
        <taxon>Bacillales</taxon>
        <taxon>Caryophanaceae</taxon>
        <taxon>Sporosarcina</taxon>
    </lineage>
</organism>
<comment type="caution">
    <text evidence="4">The sequence shown here is derived from an EMBL/GenBank/DDBJ whole genome shotgun (WGS) entry which is preliminary data.</text>
</comment>
<dbReference type="PANTHER" id="PTHR30023">
    <property type="entry name" value="D-ALANYL-D-ALANINE CARBOXYPEPTIDASE"/>
    <property type="match status" value="1"/>
</dbReference>
<dbReference type="GO" id="GO:0009002">
    <property type="term" value="F:serine-type D-Ala-D-Ala carboxypeptidase activity"/>
    <property type="evidence" value="ECO:0007669"/>
    <property type="project" value="UniProtKB-EC"/>
</dbReference>
<dbReference type="NCBIfam" id="TIGR00666">
    <property type="entry name" value="PBP4"/>
    <property type="match status" value="1"/>
</dbReference>
<dbReference type="PANTHER" id="PTHR30023:SF0">
    <property type="entry name" value="PENICILLIN-SENSITIVE CARBOXYPEPTIDASE A"/>
    <property type="match status" value="1"/>
</dbReference>
<reference evidence="5" key="1">
    <citation type="journal article" date="2019" name="Int. J. Syst. Evol. Microbiol.">
        <title>The Global Catalogue of Microorganisms (GCM) 10K type strain sequencing project: providing services to taxonomists for standard genome sequencing and annotation.</title>
        <authorList>
            <consortium name="The Broad Institute Genomics Platform"/>
            <consortium name="The Broad Institute Genome Sequencing Center for Infectious Disease"/>
            <person name="Wu L."/>
            <person name="Ma J."/>
        </authorList>
    </citation>
    <scope>NUCLEOTIDE SEQUENCE [LARGE SCALE GENOMIC DNA]</scope>
    <source>
        <strain evidence="5">CGMCC 4.7177</strain>
    </source>
</reference>
<dbReference type="Gene3D" id="3.50.80.20">
    <property type="entry name" value="D-Ala-D-Ala carboxypeptidase C, peptidase S13"/>
    <property type="match status" value="1"/>
</dbReference>
<gene>
    <name evidence="4" type="primary">dacB</name>
    <name evidence="4" type="ORF">ACFSFY_16640</name>
</gene>
<keyword evidence="3" id="KW-0732">Signal</keyword>
<keyword evidence="2 4" id="KW-0378">Hydrolase</keyword>
<evidence type="ECO:0000313" key="4">
    <source>
        <dbReference type="EMBL" id="MFD1929669.1"/>
    </source>
</evidence>
<keyword evidence="5" id="KW-1185">Reference proteome</keyword>
<accession>A0ABW4SML1</accession>
<sequence length="507" mass="54990">MNKNNVKKMFLFLLITMVVFTPLSFGNSSPFTETSNVSANQVSSETQTLNEKINVLLADERLKGSITGVSVRNAKTAEVVYSQFGDIRLRPASNMKLLTAAAALETLGSDFQFSTEVLTDGQVRGQVLQGNVYLKGKGDPTLLKEDFDQFAKDLKAQGIHKIKGDLVGDDSWYDDVRLSEDLNWSDESNYTGAQVSSLTLSPNNDYDTGTVIVEVNAGTKVGEEVKVTLTPATDYVKIINKAKTVAKDEPKKISIEREHGTNNIVIEGTIPVDGSRSRSWTSVWEPAGYVVDVFKKSLEENGVSFAGNPKNKVGITPENATILTTKKSQPLNELLIPFMKLSNNGHGEMLTKAMGKEVHGEGSWDKGIEVIKEVVTDLGMNGDTILLRDGSGMSHKNFIPSNDLTQMLFAAQGQDWFSDFKASLPVAGEPDRFVGGTLRTRMTGPSTKGNVMAKTGSLTGVAALSGYVTSKDGEELIFTIIVDHSFAKSVTPVIDSVVTTLADHVFK</sequence>
<dbReference type="Proteomes" id="UP001597218">
    <property type="component" value="Unassembled WGS sequence"/>
</dbReference>
<dbReference type="EC" id="3.4.16.4" evidence="4"/>
<evidence type="ECO:0000313" key="5">
    <source>
        <dbReference type="Proteomes" id="UP001597218"/>
    </source>
</evidence>
<dbReference type="EMBL" id="JBHUGI010000037">
    <property type="protein sequence ID" value="MFD1929669.1"/>
    <property type="molecule type" value="Genomic_DNA"/>
</dbReference>
<name>A0ABW4SML1_9BACL</name>
<dbReference type="PRINTS" id="PR00922">
    <property type="entry name" value="DADACBPTASE3"/>
</dbReference>
<evidence type="ECO:0000256" key="3">
    <source>
        <dbReference type="SAM" id="SignalP"/>
    </source>
</evidence>
<protein>
    <submittedName>
        <fullName evidence="4">D-alanyl-D-alanine carboxypeptidase/D-alanyl-D-alanine-endopeptidase</fullName>
        <ecNumber evidence="4">3.4.16.4</ecNumber>
    </submittedName>
</protein>
<dbReference type="InterPro" id="IPR000667">
    <property type="entry name" value="Peptidase_S13"/>
</dbReference>
<evidence type="ECO:0000256" key="2">
    <source>
        <dbReference type="ARBA" id="ARBA00022801"/>
    </source>
</evidence>
<dbReference type="RefSeq" id="WP_381540021.1">
    <property type="nucleotide sequence ID" value="NZ_JBHUGI010000037.1"/>
</dbReference>
<keyword evidence="4" id="KW-0121">Carboxypeptidase</keyword>
<keyword evidence="4" id="KW-0645">Protease</keyword>
<dbReference type="Gene3D" id="3.40.710.10">
    <property type="entry name" value="DD-peptidase/beta-lactamase superfamily"/>
    <property type="match status" value="2"/>
</dbReference>
<dbReference type="SUPFAM" id="SSF56601">
    <property type="entry name" value="beta-lactamase/transpeptidase-like"/>
    <property type="match status" value="1"/>
</dbReference>
<dbReference type="Pfam" id="PF02113">
    <property type="entry name" value="Peptidase_S13"/>
    <property type="match status" value="1"/>
</dbReference>